<evidence type="ECO:0000313" key="2">
    <source>
        <dbReference type="Proteomes" id="UP000704712"/>
    </source>
</evidence>
<accession>A0A8S9UFD4</accession>
<comment type="caution">
    <text evidence="1">The sequence shown here is derived from an EMBL/GenBank/DDBJ whole genome shotgun (WGS) entry which is preliminary data.</text>
</comment>
<dbReference type="AlphaFoldDB" id="A0A8S9UFD4"/>
<evidence type="ECO:0000313" key="1">
    <source>
        <dbReference type="EMBL" id="KAF4139491.1"/>
    </source>
</evidence>
<dbReference type="EMBL" id="JAACNO010001556">
    <property type="protein sequence ID" value="KAF4139491.1"/>
    <property type="molecule type" value="Genomic_DNA"/>
</dbReference>
<sequence>MRQIRAGGIASERGDGNYEYSVVMALHGCGSNELGFILEALNAWNPWLMFFHSYENEDIFDRRAKRVASEADLINSLSNCLVPFPRSPWQGNKATMASLFQPDECTDAFQRRH</sequence>
<organism evidence="1 2">
    <name type="scientific">Phytophthora infestans</name>
    <name type="common">Potato late blight agent</name>
    <name type="synonym">Botrytis infestans</name>
    <dbReference type="NCBI Taxonomy" id="4787"/>
    <lineage>
        <taxon>Eukaryota</taxon>
        <taxon>Sar</taxon>
        <taxon>Stramenopiles</taxon>
        <taxon>Oomycota</taxon>
        <taxon>Peronosporomycetes</taxon>
        <taxon>Peronosporales</taxon>
        <taxon>Peronosporaceae</taxon>
        <taxon>Phytophthora</taxon>
    </lineage>
</organism>
<proteinExistence type="predicted"/>
<reference evidence="1" key="1">
    <citation type="submission" date="2020-03" db="EMBL/GenBank/DDBJ databases">
        <title>Hybrid Assembly of Korean Phytophthora infestans isolates.</title>
        <authorList>
            <person name="Prokchorchik M."/>
            <person name="Lee Y."/>
            <person name="Seo J."/>
            <person name="Cho J.-H."/>
            <person name="Park Y.-E."/>
            <person name="Jang D.-C."/>
            <person name="Im J.-S."/>
            <person name="Choi J.-G."/>
            <person name="Park H.-J."/>
            <person name="Lee G.-B."/>
            <person name="Lee Y.-G."/>
            <person name="Hong S.-Y."/>
            <person name="Cho K."/>
            <person name="Sohn K.H."/>
        </authorList>
    </citation>
    <scope>NUCLEOTIDE SEQUENCE</scope>
    <source>
        <strain evidence="1">KR_2_A2</strain>
    </source>
</reference>
<dbReference type="Proteomes" id="UP000704712">
    <property type="component" value="Unassembled WGS sequence"/>
</dbReference>
<name>A0A8S9UFD4_PHYIN</name>
<gene>
    <name evidence="1" type="ORF">GN958_ATG11392</name>
</gene>
<protein>
    <submittedName>
        <fullName evidence="1">Uncharacterized protein</fullName>
    </submittedName>
</protein>